<comment type="caution">
    <text evidence="1">The sequence shown here is derived from an EMBL/GenBank/DDBJ whole genome shotgun (WGS) entry which is preliminary data.</text>
</comment>
<protein>
    <submittedName>
        <fullName evidence="1">Uncharacterized protein</fullName>
    </submittedName>
</protein>
<accession>A0A0F9M8N7</accession>
<reference evidence="1" key="1">
    <citation type="journal article" date="2015" name="Nature">
        <title>Complex archaea that bridge the gap between prokaryotes and eukaryotes.</title>
        <authorList>
            <person name="Spang A."/>
            <person name="Saw J.H."/>
            <person name="Jorgensen S.L."/>
            <person name="Zaremba-Niedzwiedzka K."/>
            <person name="Martijn J."/>
            <person name="Lind A.E."/>
            <person name="van Eijk R."/>
            <person name="Schleper C."/>
            <person name="Guy L."/>
            <person name="Ettema T.J."/>
        </authorList>
    </citation>
    <scope>NUCLEOTIDE SEQUENCE</scope>
</reference>
<evidence type="ECO:0000313" key="1">
    <source>
        <dbReference type="EMBL" id="KKM73025.1"/>
    </source>
</evidence>
<name>A0A0F9M8N7_9ZZZZ</name>
<sequence>MDLRDKQITSLLTDLLQQDYPLCITQETAGAIVECMSRILDAAPEDDRIFVRADYDLATSALCHPEGDLPRTNERLERSFDP</sequence>
<organism evidence="1">
    <name type="scientific">marine sediment metagenome</name>
    <dbReference type="NCBI Taxonomy" id="412755"/>
    <lineage>
        <taxon>unclassified sequences</taxon>
        <taxon>metagenomes</taxon>
        <taxon>ecological metagenomes</taxon>
    </lineage>
</organism>
<proteinExistence type="predicted"/>
<dbReference type="EMBL" id="LAZR01009370">
    <property type="protein sequence ID" value="KKM73025.1"/>
    <property type="molecule type" value="Genomic_DNA"/>
</dbReference>
<gene>
    <name evidence="1" type="ORF">LCGC14_1414590</name>
</gene>
<dbReference type="AlphaFoldDB" id="A0A0F9M8N7"/>